<feature type="domain" description="SGNH hydrolase-type esterase" evidence="1">
    <location>
        <begin position="41"/>
        <end position="219"/>
    </location>
</feature>
<reference evidence="2 3" key="1">
    <citation type="submission" date="2017-04" db="EMBL/GenBank/DDBJ databases">
        <title>Draft genome sequence of Marssonina coronaria NL1: causal agent of apple blotch.</title>
        <authorList>
            <person name="Cheng Q."/>
        </authorList>
    </citation>
    <scope>NUCLEOTIDE SEQUENCE [LARGE SCALE GENOMIC DNA]</scope>
    <source>
        <strain evidence="2 3">NL1</strain>
    </source>
</reference>
<protein>
    <recommendedName>
        <fullName evidence="1">SGNH hydrolase-type esterase domain-containing protein</fullName>
    </recommendedName>
</protein>
<name>A0A218ZC88_9HELO</name>
<dbReference type="GO" id="GO:0004622">
    <property type="term" value="F:phosphatidylcholine lysophospholipase activity"/>
    <property type="evidence" value="ECO:0007669"/>
    <property type="project" value="TreeGrafter"/>
</dbReference>
<dbReference type="InterPro" id="IPR013830">
    <property type="entry name" value="SGNH_hydro"/>
</dbReference>
<dbReference type="PANTHER" id="PTHR30383:SF5">
    <property type="entry name" value="SGNH HYDROLASE-TYPE ESTERASE DOMAIN-CONTAINING PROTEIN"/>
    <property type="match status" value="1"/>
</dbReference>
<proteinExistence type="predicted"/>
<dbReference type="EMBL" id="MZNU01000076">
    <property type="protein sequence ID" value="OWP05372.1"/>
    <property type="molecule type" value="Genomic_DNA"/>
</dbReference>
<dbReference type="Gene3D" id="3.40.50.1110">
    <property type="entry name" value="SGNH hydrolase"/>
    <property type="match status" value="1"/>
</dbReference>
<dbReference type="OrthoDB" id="3915838at2759"/>
<accession>A0A218ZC88</accession>
<dbReference type="STRING" id="503106.A0A218ZC88"/>
<dbReference type="Pfam" id="PF13472">
    <property type="entry name" value="Lipase_GDSL_2"/>
    <property type="match status" value="1"/>
</dbReference>
<dbReference type="CDD" id="cd01833">
    <property type="entry name" value="XynB_like"/>
    <property type="match status" value="1"/>
</dbReference>
<dbReference type="PANTHER" id="PTHR30383">
    <property type="entry name" value="THIOESTERASE 1/PROTEASE 1/LYSOPHOSPHOLIPASE L1"/>
    <property type="match status" value="1"/>
</dbReference>
<dbReference type="SUPFAM" id="SSF52266">
    <property type="entry name" value="SGNH hydrolase"/>
    <property type="match status" value="1"/>
</dbReference>
<evidence type="ECO:0000259" key="1">
    <source>
        <dbReference type="Pfam" id="PF13472"/>
    </source>
</evidence>
<keyword evidence="3" id="KW-1185">Reference proteome</keyword>
<dbReference type="Proteomes" id="UP000242519">
    <property type="component" value="Unassembled WGS sequence"/>
</dbReference>
<comment type="caution">
    <text evidence="2">The sequence shown here is derived from an EMBL/GenBank/DDBJ whole genome shotgun (WGS) entry which is preliminary data.</text>
</comment>
<sequence>MLYSSFCKTLLVGGSLLGSAVAVPLFAYTLSQATSLRILPLGDSITYGFQESPGNSYRRFLQCCLSTSGIPVQYVGSHSNGDWENAENDGYISQEITKIGESAAWVLQQKPAPNVVLLHAGTNDILHSVDVAKAPERLGALIDSVISATDASVLVAQIIKLGEGYTEYNAALEKYNAAIPAIVAARVSQGKNVAVVDLSDTVSASELVDGIHPVAAGYEKMAAALFTALQDLPFNNVTGSFEDLGPTAVPSSGNCADLKA</sequence>
<gene>
    <name evidence="2" type="ORF">B2J93_8114</name>
</gene>
<dbReference type="InterPro" id="IPR051532">
    <property type="entry name" value="Ester_Hydrolysis_Enzymes"/>
</dbReference>
<dbReference type="AlphaFoldDB" id="A0A218ZC88"/>
<evidence type="ECO:0000313" key="2">
    <source>
        <dbReference type="EMBL" id="OWP05372.1"/>
    </source>
</evidence>
<organism evidence="2 3">
    <name type="scientific">Diplocarpon coronariae</name>
    <dbReference type="NCBI Taxonomy" id="2795749"/>
    <lineage>
        <taxon>Eukaryota</taxon>
        <taxon>Fungi</taxon>
        <taxon>Dikarya</taxon>
        <taxon>Ascomycota</taxon>
        <taxon>Pezizomycotina</taxon>
        <taxon>Leotiomycetes</taxon>
        <taxon>Helotiales</taxon>
        <taxon>Drepanopezizaceae</taxon>
        <taxon>Diplocarpon</taxon>
    </lineage>
</organism>
<dbReference type="InterPro" id="IPR036514">
    <property type="entry name" value="SGNH_hydro_sf"/>
</dbReference>
<dbReference type="InParanoid" id="A0A218ZC88"/>
<evidence type="ECO:0000313" key="3">
    <source>
        <dbReference type="Proteomes" id="UP000242519"/>
    </source>
</evidence>